<dbReference type="EMBL" id="BKCP01009737">
    <property type="protein sequence ID" value="GER51621.1"/>
    <property type="molecule type" value="Genomic_DNA"/>
</dbReference>
<dbReference type="PANTHER" id="PTHR34193:SF1">
    <property type="entry name" value="EXPRESSED PROTEIN"/>
    <property type="match status" value="1"/>
</dbReference>
<dbReference type="AlphaFoldDB" id="A0A5A7R5P2"/>
<sequence>MEKQPEPVSPLLCLSPNSRRKSIASGQRELMEMLKDMPESSYELSLQDLVEHHRQKMEIDDVEGPHLQNRAKNRAVFVKKVKRHRGFEDRGLFLKMGFPFNLQSRKVKRIGDSSNSMSPKPERDWWKKKFTGSNDSESSRISSDSGRSYGGGSQSVSSIEIEEVVSSNSTFVQSDGEFLGFLPKKFSILPGAVEMIC</sequence>
<reference evidence="3" key="1">
    <citation type="journal article" date="2019" name="Curr. Biol.">
        <title>Genome Sequence of Striga asiatica Provides Insight into the Evolution of Plant Parasitism.</title>
        <authorList>
            <person name="Yoshida S."/>
            <person name="Kim S."/>
            <person name="Wafula E.K."/>
            <person name="Tanskanen J."/>
            <person name="Kim Y.M."/>
            <person name="Honaas L."/>
            <person name="Yang Z."/>
            <person name="Spallek T."/>
            <person name="Conn C.E."/>
            <person name="Ichihashi Y."/>
            <person name="Cheong K."/>
            <person name="Cui S."/>
            <person name="Der J.P."/>
            <person name="Gundlach H."/>
            <person name="Jiao Y."/>
            <person name="Hori C."/>
            <person name="Ishida J.K."/>
            <person name="Kasahara H."/>
            <person name="Kiba T."/>
            <person name="Kim M.S."/>
            <person name="Koo N."/>
            <person name="Laohavisit A."/>
            <person name="Lee Y.H."/>
            <person name="Lumba S."/>
            <person name="McCourt P."/>
            <person name="Mortimer J.C."/>
            <person name="Mutuku J.M."/>
            <person name="Nomura T."/>
            <person name="Sasaki-Sekimoto Y."/>
            <person name="Seto Y."/>
            <person name="Wang Y."/>
            <person name="Wakatake T."/>
            <person name="Sakakibara H."/>
            <person name="Demura T."/>
            <person name="Yamaguchi S."/>
            <person name="Yoneyama K."/>
            <person name="Manabe R.I."/>
            <person name="Nelson D.C."/>
            <person name="Schulman A.H."/>
            <person name="Timko M.P."/>
            <person name="dePamphilis C.W."/>
            <person name="Choi D."/>
            <person name="Shirasu K."/>
        </authorList>
    </citation>
    <scope>NUCLEOTIDE SEQUENCE [LARGE SCALE GENOMIC DNA]</scope>
    <source>
        <strain evidence="3">cv. UVA1</strain>
    </source>
</reference>
<feature type="compositionally biased region" description="Low complexity" evidence="1">
    <location>
        <begin position="132"/>
        <end position="147"/>
    </location>
</feature>
<evidence type="ECO:0000256" key="1">
    <source>
        <dbReference type="SAM" id="MobiDB-lite"/>
    </source>
</evidence>
<evidence type="ECO:0000313" key="3">
    <source>
        <dbReference type="Proteomes" id="UP000325081"/>
    </source>
</evidence>
<accession>A0A5A7R5P2</accession>
<protein>
    <submittedName>
        <fullName evidence="2">Uncharacterized protein</fullName>
    </submittedName>
</protein>
<evidence type="ECO:0000313" key="2">
    <source>
        <dbReference type="EMBL" id="GER51621.1"/>
    </source>
</evidence>
<comment type="caution">
    <text evidence="2">The sequence shown here is derived from an EMBL/GenBank/DDBJ whole genome shotgun (WGS) entry which is preliminary data.</text>
</comment>
<name>A0A5A7R5P2_STRAF</name>
<feature type="region of interest" description="Disordered" evidence="1">
    <location>
        <begin position="111"/>
        <end position="154"/>
    </location>
</feature>
<gene>
    <name evidence="2" type="ORF">STAS_29014</name>
</gene>
<organism evidence="2 3">
    <name type="scientific">Striga asiatica</name>
    <name type="common">Asiatic witchweed</name>
    <name type="synonym">Buchnera asiatica</name>
    <dbReference type="NCBI Taxonomy" id="4170"/>
    <lineage>
        <taxon>Eukaryota</taxon>
        <taxon>Viridiplantae</taxon>
        <taxon>Streptophyta</taxon>
        <taxon>Embryophyta</taxon>
        <taxon>Tracheophyta</taxon>
        <taxon>Spermatophyta</taxon>
        <taxon>Magnoliopsida</taxon>
        <taxon>eudicotyledons</taxon>
        <taxon>Gunneridae</taxon>
        <taxon>Pentapetalae</taxon>
        <taxon>asterids</taxon>
        <taxon>lamiids</taxon>
        <taxon>Lamiales</taxon>
        <taxon>Orobanchaceae</taxon>
        <taxon>Buchnereae</taxon>
        <taxon>Striga</taxon>
    </lineage>
</organism>
<keyword evidence="3" id="KW-1185">Reference proteome</keyword>
<dbReference type="PANTHER" id="PTHR34193">
    <property type="entry name" value="OS11G0199801 PROTEIN"/>
    <property type="match status" value="1"/>
</dbReference>
<proteinExistence type="predicted"/>
<dbReference type="Proteomes" id="UP000325081">
    <property type="component" value="Unassembled WGS sequence"/>
</dbReference>
<dbReference type="OrthoDB" id="776574at2759"/>